<name>A0ABM5L2M7_DIAVI</name>
<keyword evidence="2" id="KW-1185">Reference proteome</keyword>
<dbReference type="GeneID" id="126891555"/>
<dbReference type="EnsemblMetazoa" id="XM_050660731.1">
    <property type="protein sequence ID" value="XP_050516688.1"/>
    <property type="gene ID" value="LOC126891555"/>
</dbReference>
<proteinExistence type="predicted"/>
<dbReference type="Proteomes" id="UP001652700">
    <property type="component" value="Unplaced"/>
</dbReference>
<evidence type="ECO:0000313" key="1">
    <source>
        <dbReference type="EnsemblMetazoa" id="XP_050516688.1"/>
    </source>
</evidence>
<organism evidence="1 2">
    <name type="scientific">Diabrotica virgifera virgifera</name>
    <name type="common">western corn rootworm</name>
    <dbReference type="NCBI Taxonomy" id="50390"/>
    <lineage>
        <taxon>Eukaryota</taxon>
        <taxon>Metazoa</taxon>
        <taxon>Ecdysozoa</taxon>
        <taxon>Arthropoda</taxon>
        <taxon>Hexapoda</taxon>
        <taxon>Insecta</taxon>
        <taxon>Pterygota</taxon>
        <taxon>Neoptera</taxon>
        <taxon>Endopterygota</taxon>
        <taxon>Coleoptera</taxon>
        <taxon>Polyphaga</taxon>
        <taxon>Cucujiformia</taxon>
        <taxon>Chrysomeloidea</taxon>
        <taxon>Chrysomelidae</taxon>
        <taxon>Galerucinae</taxon>
        <taxon>Diabroticina</taxon>
        <taxon>Diabroticites</taxon>
        <taxon>Diabrotica</taxon>
    </lineage>
</organism>
<sequence length="178" mass="21015">MDLSHPVYPFAVVSANNLEELSISFMLVKNPARCRPNEEADKLSYKCFSVNWYQHNNPSIRFALRMVIMRGNKSTKMSARKILELSFATCAAPQENKYVSCVVYKYHIRERTKTTDVAERIARLKWQWVGHIARDNPEKWTQRLTNWTPRENRRGVGRPQKSWADDIKKRMCVYFVRT</sequence>
<protein>
    <submittedName>
        <fullName evidence="1">Uncharacterized protein</fullName>
    </submittedName>
</protein>
<dbReference type="RefSeq" id="XP_050516688.1">
    <property type="nucleotide sequence ID" value="XM_050660731.1"/>
</dbReference>
<evidence type="ECO:0000313" key="2">
    <source>
        <dbReference type="Proteomes" id="UP001652700"/>
    </source>
</evidence>
<accession>A0ABM5L2M7</accession>
<reference evidence="1" key="1">
    <citation type="submission" date="2025-05" db="UniProtKB">
        <authorList>
            <consortium name="EnsemblMetazoa"/>
        </authorList>
    </citation>
    <scope>IDENTIFICATION</scope>
</reference>